<evidence type="ECO:0000256" key="6">
    <source>
        <dbReference type="ARBA" id="ARBA00022490"/>
    </source>
</evidence>
<dbReference type="EC" id="2.2.1.2" evidence="5 11"/>
<dbReference type="InterPro" id="IPR002048">
    <property type="entry name" value="EF_hand_dom"/>
</dbReference>
<dbReference type="InterPro" id="IPR011992">
    <property type="entry name" value="EF-hand-dom_pair"/>
</dbReference>
<name>A0A6B3NF62_9CYAN</name>
<dbReference type="GO" id="GO:0005509">
    <property type="term" value="F:calcium ion binding"/>
    <property type="evidence" value="ECO:0007669"/>
    <property type="project" value="InterPro"/>
</dbReference>
<proteinExistence type="inferred from homology"/>
<protein>
    <recommendedName>
        <fullName evidence="5 11">Transaldolase</fullName>
        <ecNumber evidence="5 11">2.2.1.2</ecNumber>
    </recommendedName>
</protein>
<organism evidence="14">
    <name type="scientific">Symploca sp. SIO1C4</name>
    <dbReference type="NCBI Taxonomy" id="2607765"/>
    <lineage>
        <taxon>Bacteria</taxon>
        <taxon>Bacillati</taxon>
        <taxon>Cyanobacteriota</taxon>
        <taxon>Cyanophyceae</taxon>
        <taxon>Coleofasciculales</taxon>
        <taxon>Coleofasciculaceae</taxon>
        <taxon>Symploca</taxon>
    </lineage>
</organism>
<evidence type="ECO:0000256" key="1">
    <source>
        <dbReference type="ARBA" id="ARBA00003518"/>
    </source>
</evidence>
<dbReference type="SMART" id="SM00054">
    <property type="entry name" value="EFh"/>
    <property type="match status" value="2"/>
</dbReference>
<dbReference type="InterPro" id="IPR018247">
    <property type="entry name" value="EF_Hand_1_Ca_BS"/>
</dbReference>
<evidence type="ECO:0000256" key="8">
    <source>
        <dbReference type="ARBA" id="ARBA00023126"/>
    </source>
</evidence>
<evidence type="ECO:0000256" key="7">
    <source>
        <dbReference type="ARBA" id="ARBA00022679"/>
    </source>
</evidence>
<evidence type="ECO:0000313" key="14">
    <source>
        <dbReference type="EMBL" id="NER30270.1"/>
    </source>
</evidence>
<dbReference type="InterPro" id="IPR013785">
    <property type="entry name" value="Aldolase_TIM"/>
</dbReference>
<dbReference type="CDD" id="cd00051">
    <property type="entry name" value="EFh"/>
    <property type="match status" value="1"/>
</dbReference>
<feature type="domain" description="EF-hand" evidence="13">
    <location>
        <begin position="331"/>
        <end position="366"/>
    </location>
</feature>
<dbReference type="Gene3D" id="3.20.20.70">
    <property type="entry name" value="Aldolase class I"/>
    <property type="match status" value="1"/>
</dbReference>
<keyword evidence="6 11" id="KW-0963">Cytoplasm</keyword>
<dbReference type="PROSITE" id="PS00958">
    <property type="entry name" value="TRANSALDOLASE_2"/>
    <property type="match status" value="1"/>
</dbReference>
<dbReference type="PROSITE" id="PS00018">
    <property type="entry name" value="EF_HAND_1"/>
    <property type="match status" value="2"/>
</dbReference>
<dbReference type="PANTHER" id="PTHR10683:SF18">
    <property type="entry name" value="TRANSALDOLASE"/>
    <property type="match status" value="1"/>
</dbReference>
<evidence type="ECO:0000256" key="2">
    <source>
        <dbReference type="ARBA" id="ARBA00004496"/>
    </source>
</evidence>
<dbReference type="GO" id="GO:0005737">
    <property type="term" value="C:cytoplasm"/>
    <property type="evidence" value="ECO:0007669"/>
    <property type="project" value="UniProtKB-SubCell"/>
</dbReference>
<comment type="pathway">
    <text evidence="3 11 12">Carbohydrate degradation; pentose phosphate pathway; D-glyceraldehyde 3-phosphate and beta-D-fructose 6-phosphate from D-ribose 5-phosphate and D-xylulose 5-phosphate (non-oxidative stage): step 2/3.</text>
</comment>
<dbReference type="NCBIfam" id="NF008965">
    <property type="entry name" value="PRK12309.1"/>
    <property type="match status" value="1"/>
</dbReference>
<dbReference type="UniPathway" id="UPA00115">
    <property type="reaction ID" value="UER00414"/>
</dbReference>
<dbReference type="GO" id="GO:0006098">
    <property type="term" value="P:pentose-phosphate shunt"/>
    <property type="evidence" value="ECO:0007669"/>
    <property type="project" value="UniProtKB-UniRule"/>
</dbReference>
<dbReference type="Pfam" id="PF13202">
    <property type="entry name" value="EF-hand_5"/>
    <property type="match status" value="2"/>
</dbReference>
<keyword evidence="9 11" id="KW-0704">Schiff base</keyword>
<dbReference type="PROSITE" id="PS01054">
    <property type="entry name" value="TRANSALDOLASE_1"/>
    <property type="match status" value="1"/>
</dbReference>
<gene>
    <name evidence="11" type="primary">tal</name>
    <name evidence="14" type="ORF">F6J89_22260</name>
</gene>
<dbReference type="Pfam" id="PF00923">
    <property type="entry name" value="TAL_FSA"/>
    <property type="match status" value="1"/>
</dbReference>
<dbReference type="PANTHER" id="PTHR10683">
    <property type="entry name" value="TRANSALDOLASE"/>
    <property type="match status" value="1"/>
</dbReference>
<dbReference type="GO" id="GO:0004801">
    <property type="term" value="F:transaldolase activity"/>
    <property type="evidence" value="ECO:0007669"/>
    <property type="project" value="UniProtKB-UniRule"/>
</dbReference>
<comment type="caution">
    <text evidence="14">The sequence shown here is derived from an EMBL/GenBank/DDBJ whole genome shotgun (WGS) entry which is preliminary data.</text>
</comment>
<evidence type="ECO:0000256" key="10">
    <source>
        <dbReference type="ARBA" id="ARBA00048810"/>
    </source>
</evidence>
<dbReference type="EMBL" id="JAAHFQ010000517">
    <property type="protein sequence ID" value="NER30270.1"/>
    <property type="molecule type" value="Genomic_DNA"/>
</dbReference>
<dbReference type="InterPro" id="IPR018225">
    <property type="entry name" value="Transaldolase_AS"/>
</dbReference>
<comment type="function">
    <text evidence="1 11 12">Transaldolase is important for the balance of metabolites in the pentose-phosphate pathway.</text>
</comment>
<dbReference type="Gene3D" id="1.10.238.10">
    <property type="entry name" value="EF-hand"/>
    <property type="match status" value="1"/>
</dbReference>
<dbReference type="HAMAP" id="MF_00492">
    <property type="entry name" value="Transaldolase_1"/>
    <property type="match status" value="1"/>
</dbReference>
<evidence type="ECO:0000259" key="13">
    <source>
        <dbReference type="PROSITE" id="PS50222"/>
    </source>
</evidence>
<dbReference type="SUPFAM" id="SSF51569">
    <property type="entry name" value="Aldolase"/>
    <property type="match status" value="1"/>
</dbReference>
<comment type="subcellular location">
    <subcellularLocation>
        <location evidence="2 11">Cytoplasm</location>
    </subcellularLocation>
</comment>
<evidence type="ECO:0000256" key="9">
    <source>
        <dbReference type="ARBA" id="ARBA00023270"/>
    </source>
</evidence>
<evidence type="ECO:0000256" key="5">
    <source>
        <dbReference type="ARBA" id="ARBA00013151"/>
    </source>
</evidence>
<sequence length="392" mass="42899">MAKTLLEQLREMTIVVADTGDIDAIEKFTPRDATTNPSLITAAAQMPQYQEIVDQTLKQAREDAGTNAPAADVVSLAFDRLAVSFGRRILNIIPGRVSTEVDARLSYDTEATIAKAHDLIAQYEAAGVSRQQVLIKIASTWEGIRAAEVLEKEGIHCNLTLLFGIHQAVACAEAGVTLISPFVGRILDWYKKETGRESYPPTEDPGVLSVTKIYNYYKKFGYKTEIMGASFRNIGEITELAGCDLLTISPALLAQLKSTTEDLPRKLDAQKAATEDIEKMSMDKETFERMHAADPMASQKLEEGINGFSKALVALEKLLEERLTRLEGEATVNHAAKDIFRVYDLDGDGFITREEWAGTDAVFDALDMNHDGKISPEEIAAGLGAAFHLAGV</sequence>
<keyword evidence="7 11" id="KW-0808">Transferase</keyword>
<dbReference type="CDD" id="cd00957">
    <property type="entry name" value="Transaldolase_TalAB"/>
    <property type="match status" value="1"/>
</dbReference>
<evidence type="ECO:0000256" key="11">
    <source>
        <dbReference type="HAMAP-Rule" id="MF_00492"/>
    </source>
</evidence>
<dbReference type="InterPro" id="IPR004730">
    <property type="entry name" value="Transaldolase_1"/>
</dbReference>
<reference evidence="14" key="1">
    <citation type="submission" date="2019-11" db="EMBL/GenBank/DDBJ databases">
        <title>Genomic insights into an expanded diversity of filamentous marine cyanobacteria reveals the extraordinary biosynthetic potential of Moorea and Okeania.</title>
        <authorList>
            <person name="Ferreira Leao T."/>
            <person name="Wang M."/>
            <person name="Moss N."/>
            <person name="Da Silva R."/>
            <person name="Sanders J."/>
            <person name="Nurk S."/>
            <person name="Gurevich A."/>
            <person name="Humphrey G."/>
            <person name="Reher R."/>
            <person name="Zhu Q."/>
            <person name="Belda-Ferre P."/>
            <person name="Glukhov E."/>
            <person name="Rex R."/>
            <person name="Dorrestein P.C."/>
            <person name="Knight R."/>
            <person name="Pevzner P."/>
            <person name="Gerwick W.H."/>
            <person name="Gerwick L."/>
        </authorList>
    </citation>
    <scope>NUCLEOTIDE SEQUENCE</scope>
    <source>
        <strain evidence="14">SIO1C4</strain>
    </source>
</reference>
<feature type="active site" description="Schiff-base intermediate with substrate" evidence="11">
    <location>
        <position position="136"/>
    </location>
</feature>
<accession>A0A6B3NF62</accession>
<dbReference type="GO" id="GO:0005975">
    <property type="term" value="P:carbohydrate metabolic process"/>
    <property type="evidence" value="ECO:0007669"/>
    <property type="project" value="InterPro"/>
</dbReference>
<dbReference type="NCBIfam" id="TIGR00874">
    <property type="entry name" value="talAB"/>
    <property type="match status" value="1"/>
</dbReference>
<evidence type="ECO:0000256" key="3">
    <source>
        <dbReference type="ARBA" id="ARBA00004857"/>
    </source>
</evidence>
<dbReference type="InterPro" id="IPR001585">
    <property type="entry name" value="TAL/FSA"/>
</dbReference>
<comment type="catalytic activity">
    <reaction evidence="10 11 12">
        <text>D-sedoheptulose 7-phosphate + D-glyceraldehyde 3-phosphate = D-erythrose 4-phosphate + beta-D-fructose 6-phosphate</text>
        <dbReference type="Rhea" id="RHEA:17053"/>
        <dbReference type="ChEBI" id="CHEBI:16897"/>
        <dbReference type="ChEBI" id="CHEBI:57483"/>
        <dbReference type="ChEBI" id="CHEBI:57634"/>
        <dbReference type="ChEBI" id="CHEBI:59776"/>
        <dbReference type="EC" id="2.2.1.2"/>
    </reaction>
</comment>
<dbReference type="FunFam" id="3.20.20.70:FF:000002">
    <property type="entry name" value="Transaldolase"/>
    <property type="match status" value="1"/>
</dbReference>
<dbReference type="SUPFAM" id="SSF47473">
    <property type="entry name" value="EF-hand"/>
    <property type="match status" value="1"/>
</dbReference>
<comment type="similarity">
    <text evidence="4 11 12">Belongs to the transaldolase family. Type 1 subfamily.</text>
</comment>
<evidence type="ECO:0000256" key="4">
    <source>
        <dbReference type="ARBA" id="ARBA00008012"/>
    </source>
</evidence>
<evidence type="ECO:0000256" key="12">
    <source>
        <dbReference type="RuleBase" id="RU004155"/>
    </source>
</evidence>
<keyword evidence="8 11" id="KW-0570">Pentose shunt</keyword>
<dbReference type="AlphaFoldDB" id="A0A6B3NF62"/>
<dbReference type="PROSITE" id="PS50222">
    <property type="entry name" value="EF_HAND_2"/>
    <property type="match status" value="1"/>
</dbReference>